<feature type="binding site" evidence="12">
    <location>
        <position position="287"/>
    </location>
    <ligand>
        <name>K(+)</name>
        <dbReference type="ChEBI" id="CHEBI:29103"/>
    </ligand>
</feature>
<keyword evidence="7 12" id="KW-0418">Kinase</keyword>
<gene>
    <name evidence="12 14" type="primary">rbsK</name>
    <name evidence="14" type="ORF">ACFQWB_13055</name>
</gene>
<dbReference type="InterPro" id="IPR011611">
    <property type="entry name" value="PfkB_dom"/>
</dbReference>
<protein>
    <recommendedName>
        <fullName evidence="3 12">Ribokinase</fullName>
        <shortName evidence="12">RK</shortName>
        <ecNumber evidence="2 12">2.7.1.15</ecNumber>
    </recommendedName>
</protein>
<dbReference type="Proteomes" id="UP001596528">
    <property type="component" value="Unassembled WGS sequence"/>
</dbReference>
<evidence type="ECO:0000256" key="5">
    <source>
        <dbReference type="ARBA" id="ARBA00022723"/>
    </source>
</evidence>
<keyword evidence="5 12" id="KW-0479">Metal-binding</keyword>
<comment type="function">
    <text evidence="12">Catalyzes the phosphorylation of ribose at O-5 in a reaction requiring ATP and magnesium. The resulting D-ribose-5-phosphate can then be used either for sythesis of nucleotides, histidine, and tryptophan, or as a component of the pentose phosphate pathway.</text>
</comment>
<evidence type="ECO:0000256" key="2">
    <source>
        <dbReference type="ARBA" id="ARBA00012035"/>
    </source>
</evidence>
<comment type="activity regulation">
    <text evidence="12">Activated by a monovalent cation that binds near, but not in, the active site. The most likely occupant of the site in vivo is potassium. Ion binding induces a conformational change that may alter substrate affinity.</text>
</comment>
<dbReference type="InterPro" id="IPR002173">
    <property type="entry name" value="Carboh/pur_kinase_PfkB_CS"/>
</dbReference>
<feature type="binding site" evidence="12">
    <location>
        <position position="283"/>
    </location>
    <ligand>
        <name>K(+)</name>
        <dbReference type="ChEBI" id="CHEBI:29103"/>
    </ligand>
</feature>
<feature type="binding site" evidence="12">
    <location>
        <position position="248"/>
    </location>
    <ligand>
        <name>substrate</name>
    </ligand>
</feature>
<evidence type="ECO:0000256" key="12">
    <source>
        <dbReference type="HAMAP-Rule" id="MF_01987"/>
    </source>
</evidence>
<dbReference type="InterPro" id="IPR002139">
    <property type="entry name" value="Ribo/fructo_kinase"/>
</dbReference>
<feature type="binding site" evidence="12">
    <location>
        <position position="242"/>
    </location>
    <ligand>
        <name>K(+)</name>
        <dbReference type="ChEBI" id="CHEBI:29103"/>
    </ligand>
</feature>
<feature type="binding site" evidence="12">
    <location>
        <position position="182"/>
    </location>
    <ligand>
        <name>ATP</name>
        <dbReference type="ChEBI" id="CHEBI:30616"/>
    </ligand>
</feature>
<dbReference type="Pfam" id="PF00294">
    <property type="entry name" value="PfkB"/>
    <property type="match status" value="1"/>
</dbReference>
<keyword evidence="11 12" id="KW-0119">Carbohydrate metabolism</keyword>
<dbReference type="GO" id="GO:0004747">
    <property type="term" value="F:ribokinase activity"/>
    <property type="evidence" value="ECO:0007669"/>
    <property type="project" value="UniProtKB-EC"/>
</dbReference>
<evidence type="ECO:0000256" key="8">
    <source>
        <dbReference type="ARBA" id="ARBA00022840"/>
    </source>
</evidence>
<proteinExistence type="inferred from homology"/>
<reference evidence="15" key="1">
    <citation type="journal article" date="2019" name="Int. J. Syst. Evol. Microbiol.">
        <title>The Global Catalogue of Microorganisms (GCM) 10K type strain sequencing project: providing services to taxonomists for standard genome sequencing and annotation.</title>
        <authorList>
            <consortium name="The Broad Institute Genomics Platform"/>
            <consortium name="The Broad Institute Genome Sequencing Center for Infectious Disease"/>
            <person name="Wu L."/>
            <person name="Ma J."/>
        </authorList>
    </citation>
    <scope>NUCLEOTIDE SEQUENCE [LARGE SCALE GENOMIC DNA]</scope>
    <source>
        <strain evidence="15">JCM 18657</strain>
    </source>
</reference>
<evidence type="ECO:0000259" key="13">
    <source>
        <dbReference type="Pfam" id="PF00294"/>
    </source>
</evidence>
<feature type="binding site" evidence="12">
    <location>
        <position position="138"/>
    </location>
    <ligand>
        <name>substrate</name>
    </ligand>
</feature>
<feature type="binding site" evidence="12">
    <location>
        <begin position="39"/>
        <end position="43"/>
    </location>
    <ligand>
        <name>substrate</name>
    </ligand>
</feature>
<evidence type="ECO:0000256" key="6">
    <source>
        <dbReference type="ARBA" id="ARBA00022741"/>
    </source>
</evidence>
<dbReference type="EC" id="2.7.1.15" evidence="2 12"/>
<dbReference type="HAMAP" id="MF_01987">
    <property type="entry name" value="Ribokinase"/>
    <property type="match status" value="1"/>
</dbReference>
<dbReference type="Gene3D" id="3.40.1190.20">
    <property type="match status" value="1"/>
</dbReference>
<evidence type="ECO:0000256" key="11">
    <source>
        <dbReference type="ARBA" id="ARBA00023277"/>
    </source>
</evidence>
<comment type="pathway">
    <text evidence="12">Carbohydrate metabolism; D-ribose degradation; D-ribose 5-phosphate from beta-D-ribopyranose: step 2/2.</text>
</comment>
<dbReference type="CDD" id="cd01174">
    <property type="entry name" value="ribokinase"/>
    <property type="match status" value="1"/>
</dbReference>
<feature type="binding site" evidence="12">
    <location>
        <begin position="215"/>
        <end position="220"/>
    </location>
    <ligand>
        <name>ATP</name>
        <dbReference type="ChEBI" id="CHEBI:30616"/>
    </ligand>
</feature>
<evidence type="ECO:0000256" key="7">
    <source>
        <dbReference type="ARBA" id="ARBA00022777"/>
    </source>
</evidence>
<keyword evidence="4 12" id="KW-0808">Transferase</keyword>
<dbReference type="PANTHER" id="PTHR10584">
    <property type="entry name" value="SUGAR KINASE"/>
    <property type="match status" value="1"/>
</dbReference>
<keyword evidence="10 12" id="KW-0630">Potassium</keyword>
<keyword evidence="9 12" id="KW-0460">Magnesium</keyword>
<name>A0ABW2V7K7_9BACL</name>
<dbReference type="InterPro" id="IPR029056">
    <property type="entry name" value="Ribokinase-like"/>
</dbReference>
<dbReference type="EMBL" id="JBHTGQ010000028">
    <property type="protein sequence ID" value="MFC7750849.1"/>
    <property type="molecule type" value="Genomic_DNA"/>
</dbReference>
<keyword evidence="8 12" id="KW-0067">ATP-binding</keyword>
<dbReference type="RefSeq" id="WP_138789073.1">
    <property type="nucleotide sequence ID" value="NZ_JBHTGQ010000028.1"/>
</dbReference>
<keyword evidence="15" id="KW-1185">Reference proteome</keyword>
<feature type="binding site" evidence="12">
    <location>
        <begin position="11"/>
        <end position="13"/>
    </location>
    <ligand>
        <name>substrate</name>
    </ligand>
</feature>
<comment type="catalytic activity">
    <reaction evidence="12">
        <text>D-ribose + ATP = D-ribose 5-phosphate + ADP + H(+)</text>
        <dbReference type="Rhea" id="RHEA:13697"/>
        <dbReference type="ChEBI" id="CHEBI:15378"/>
        <dbReference type="ChEBI" id="CHEBI:30616"/>
        <dbReference type="ChEBI" id="CHEBI:47013"/>
        <dbReference type="ChEBI" id="CHEBI:78346"/>
        <dbReference type="ChEBI" id="CHEBI:456216"/>
        <dbReference type="EC" id="2.7.1.15"/>
    </reaction>
</comment>
<dbReference type="NCBIfam" id="TIGR02152">
    <property type="entry name" value="D_ribokin_bact"/>
    <property type="match status" value="1"/>
</dbReference>
<dbReference type="PRINTS" id="PR00990">
    <property type="entry name" value="RIBOKINASE"/>
</dbReference>
<dbReference type="PANTHER" id="PTHR10584:SF166">
    <property type="entry name" value="RIBOKINASE"/>
    <property type="match status" value="1"/>
</dbReference>
<dbReference type="PROSITE" id="PS00584">
    <property type="entry name" value="PFKB_KINASES_2"/>
    <property type="match status" value="1"/>
</dbReference>
<evidence type="ECO:0000256" key="9">
    <source>
        <dbReference type="ARBA" id="ARBA00022842"/>
    </source>
</evidence>
<keyword evidence="6 12" id="KW-0547">Nucleotide-binding</keyword>
<dbReference type="InterPro" id="IPR011877">
    <property type="entry name" value="Ribokinase"/>
</dbReference>
<comment type="similarity">
    <text evidence="1">Belongs to the carbohydrate kinase pfkB family.</text>
</comment>
<feature type="binding site" evidence="12">
    <location>
        <position position="281"/>
    </location>
    <ligand>
        <name>K(+)</name>
        <dbReference type="ChEBI" id="CHEBI:29103"/>
    </ligand>
</feature>
<evidence type="ECO:0000256" key="4">
    <source>
        <dbReference type="ARBA" id="ARBA00022679"/>
    </source>
</evidence>
<comment type="subunit">
    <text evidence="12">Homodimer.</text>
</comment>
<evidence type="ECO:0000313" key="15">
    <source>
        <dbReference type="Proteomes" id="UP001596528"/>
    </source>
</evidence>
<comment type="subcellular location">
    <subcellularLocation>
        <location evidence="12">Cytoplasm</location>
    </subcellularLocation>
</comment>
<comment type="similarity">
    <text evidence="12">Belongs to the carbohydrate kinase PfkB family. Ribokinase subfamily.</text>
</comment>
<feature type="binding site" evidence="12">
    <location>
        <position position="278"/>
    </location>
    <ligand>
        <name>K(+)</name>
        <dbReference type="ChEBI" id="CHEBI:29103"/>
    </ligand>
</feature>
<comment type="cofactor">
    <cofactor evidence="12">
        <name>Mg(2+)</name>
        <dbReference type="ChEBI" id="CHEBI:18420"/>
    </cofactor>
    <text evidence="12">Requires a divalent cation, most likely magnesium in vivo, as an electrophilic catalyst to aid phosphoryl group transfer. It is the chelate of the metal and the nucleotide that is the actual substrate.</text>
</comment>
<comment type="caution">
    <text evidence="12">Lacks conserved residue(s) required for the propagation of feature annotation.</text>
</comment>
<feature type="binding site" evidence="12">
    <location>
        <position position="244"/>
    </location>
    <ligand>
        <name>K(+)</name>
        <dbReference type="ChEBI" id="CHEBI:29103"/>
    </ligand>
</feature>
<feature type="active site" description="Proton acceptor" evidence="12">
    <location>
        <position position="248"/>
    </location>
</feature>
<evidence type="ECO:0000256" key="3">
    <source>
        <dbReference type="ARBA" id="ARBA00016943"/>
    </source>
</evidence>
<evidence type="ECO:0000256" key="10">
    <source>
        <dbReference type="ARBA" id="ARBA00022958"/>
    </source>
</evidence>
<keyword evidence="12" id="KW-0963">Cytoplasm</keyword>
<evidence type="ECO:0000313" key="14">
    <source>
        <dbReference type="EMBL" id="MFC7750849.1"/>
    </source>
</evidence>
<feature type="binding site" evidence="12">
    <location>
        <begin position="247"/>
        <end position="248"/>
    </location>
    <ligand>
        <name>ATP</name>
        <dbReference type="ChEBI" id="CHEBI:30616"/>
    </ligand>
</feature>
<dbReference type="SUPFAM" id="SSF53613">
    <property type="entry name" value="Ribokinase-like"/>
    <property type="match status" value="1"/>
</dbReference>
<evidence type="ECO:0000256" key="1">
    <source>
        <dbReference type="ARBA" id="ARBA00005380"/>
    </source>
</evidence>
<organism evidence="14 15">
    <name type="scientific">Paenibacillus thermoaerophilus</name>
    <dbReference type="NCBI Taxonomy" id="1215385"/>
    <lineage>
        <taxon>Bacteria</taxon>
        <taxon>Bacillati</taxon>
        <taxon>Bacillota</taxon>
        <taxon>Bacilli</taxon>
        <taxon>Bacillales</taxon>
        <taxon>Paenibacillaceae</taxon>
        <taxon>Paenibacillus</taxon>
    </lineage>
</organism>
<comment type="caution">
    <text evidence="14">The sequence shown here is derived from an EMBL/GenBank/DDBJ whole genome shotgun (WGS) entry which is preliminary data.</text>
</comment>
<sequence length="303" mass="31947">MSEIIVAGSINMDIVNHVDQFALPGQTIQGKLTEFFPGGKGANQAVAAAKSGASVRMIGAVGRDPFGEELISSLRQAGVSTDQVVKKEGASGMAFITVNAQGENEIILSQGANGKLTASDIPDLSAYSHVHAVLLQNEIPWPVTRHVILEARRHRIPVIFNPAPAMPVSDDDLALIDTLVLNETEAECIAGESAEPPEKAARFFIGRGVREVLLTLGERGCFYANRDGDEIAVSAYPVQAVDTTAAGDTFIGAFAAARAEGMPVREGLRFASAAAALSVIRRGAQASIPAKAEILRFMNEAGR</sequence>
<accession>A0ABW2V7K7</accession>
<feature type="domain" description="Carbohydrate kinase PfkB" evidence="13">
    <location>
        <begin position="1"/>
        <end position="290"/>
    </location>
</feature>